<dbReference type="Pfam" id="PF01135">
    <property type="entry name" value="PCMT"/>
    <property type="match status" value="1"/>
</dbReference>
<dbReference type="InterPro" id="IPR020598">
    <property type="entry name" value="rRNA_Ade_methylase_Trfase_N"/>
</dbReference>
<name>A0A560FA23_9PROT</name>
<dbReference type="CDD" id="cd02440">
    <property type="entry name" value="AdoMet_MTases"/>
    <property type="match status" value="1"/>
</dbReference>
<protein>
    <recommendedName>
        <fullName evidence="2">Protein-L-isoaspartate O-methyltransferase</fullName>
    </recommendedName>
    <alternativeName>
        <fullName evidence="6">Protein L-isoaspartyl methyltransferase</fullName>
    </alternativeName>
</protein>
<dbReference type="Gene3D" id="3.40.50.150">
    <property type="entry name" value="Vaccinia Virus protein VP39"/>
    <property type="match status" value="1"/>
</dbReference>
<evidence type="ECO:0000256" key="6">
    <source>
        <dbReference type="ARBA" id="ARBA00030757"/>
    </source>
</evidence>
<evidence type="ECO:0000259" key="7">
    <source>
        <dbReference type="SMART" id="SM00650"/>
    </source>
</evidence>
<dbReference type="GO" id="GO:0005737">
    <property type="term" value="C:cytoplasm"/>
    <property type="evidence" value="ECO:0007669"/>
    <property type="project" value="TreeGrafter"/>
</dbReference>
<keyword evidence="5" id="KW-0949">S-adenosyl-L-methionine</keyword>
<dbReference type="GO" id="GO:0004719">
    <property type="term" value="F:protein-L-isoaspartate (D-aspartate) O-methyltransferase activity"/>
    <property type="evidence" value="ECO:0007669"/>
    <property type="project" value="InterPro"/>
</dbReference>
<evidence type="ECO:0000256" key="2">
    <source>
        <dbReference type="ARBA" id="ARBA00013346"/>
    </source>
</evidence>
<dbReference type="GO" id="GO:0000179">
    <property type="term" value="F:rRNA (adenine-N6,N6-)-dimethyltransferase activity"/>
    <property type="evidence" value="ECO:0007669"/>
    <property type="project" value="InterPro"/>
</dbReference>
<evidence type="ECO:0000256" key="5">
    <source>
        <dbReference type="ARBA" id="ARBA00022691"/>
    </source>
</evidence>
<dbReference type="EMBL" id="VITN01000010">
    <property type="protein sequence ID" value="TWB18450.1"/>
    <property type="molecule type" value="Genomic_DNA"/>
</dbReference>
<dbReference type="AlphaFoldDB" id="A0A560FA23"/>
<evidence type="ECO:0000256" key="3">
    <source>
        <dbReference type="ARBA" id="ARBA00022603"/>
    </source>
</evidence>
<dbReference type="PANTHER" id="PTHR11579">
    <property type="entry name" value="PROTEIN-L-ISOASPARTATE O-METHYLTRANSFERASE"/>
    <property type="match status" value="1"/>
</dbReference>
<evidence type="ECO:0000256" key="1">
    <source>
        <dbReference type="ARBA" id="ARBA00005369"/>
    </source>
</evidence>
<accession>A0A560FA23</accession>
<evidence type="ECO:0000313" key="8">
    <source>
        <dbReference type="EMBL" id="TWB18450.1"/>
    </source>
</evidence>
<dbReference type="SUPFAM" id="SSF53335">
    <property type="entry name" value="S-adenosyl-L-methionine-dependent methyltransferases"/>
    <property type="match status" value="1"/>
</dbReference>
<gene>
    <name evidence="8" type="ORF">FBZ89_11097</name>
</gene>
<dbReference type="Proteomes" id="UP000319859">
    <property type="component" value="Unassembled WGS sequence"/>
</dbReference>
<feature type="domain" description="Ribosomal RNA adenine methylase transferase N-terminal" evidence="7">
    <location>
        <begin position="140"/>
        <end position="269"/>
    </location>
</feature>
<evidence type="ECO:0000256" key="4">
    <source>
        <dbReference type="ARBA" id="ARBA00022679"/>
    </source>
</evidence>
<dbReference type="InterPro" id="IPR000682">
    <property type="entry name" value="PCMT"/>
</dbReference>
<comment type="caution">
    <text evidence="8">The sequence shown here is derived from an EMBL/GenBank/DDBJ whole genome shotgun (WGS) entry which is preliminary data.</text>
</comment>
<dbReference type="SMART" id="SM00650">
    <property type="entry name" value="rADc"/>
    <property type="match status" value="1"/>
</dbReference>
<proteinExistence type="inferred from homology"/>
<reference evidence="8 9" key="1">
    <citation type="submission" date="2019-06" db="EMBL/GenBank/DDBJ databases">
        <title>Genomic Encyclopedia of Type Strains, Phase IV (KMG-V): Genome sequencing to study the core and pangenomes of soil and plant-associated prokaryotes.</title>
        <authorList>
            <person name="Whitman W."/>
        </authorList>
    </citation>
    <scope>NUCLEOTIDE SEQUENCE [LARGE SCALE GENOMIC DNA]</scope>
    <source>
        <strain evidence="8 9">BR 11880</strain>
    </source>
</reference>
<evidence type="ECO:0000313" key="9">
    <source>
        <dbReference type="Proteomes" id="UP000319859"/>
    </source>
</evidence>
<sequence>MLALLSDVSVTAWGQGRAEGLAAGGGWAPGAGINCLQAAGGIYTDPGFSSVCGPNGPVARIFLRLVSIRSVYPMAADYTAARVNMIEGQIRPNKVTDPFVVEAFLAIPRERFVPEALAGVAYVDEDVPVAPGRYLMEPMVLARLVQELSLTRADKVLAVGVGTGYAAAIMAEMAGSVVALESDPALVEAARKALAGVAGVTVVQGDLAAGHPAKAPYGAILIDGSVPEVPASLLDQLPEGGRLVAVVINAAGLGEARYYRKVGGVVSHRILFDAAVRPLPGFERRAEFVF</sequence>
<keyword evidence="4 8" id="KW-0808">Transferase</keyword>
<dbReference type="PANTHER" id="PTHR11579:SF18">
    <property type="entry name" value="PROTEIN-L-ISOASPARTATE O-METHYLTRANSFERASE"/>
    <property type="match status" value="1"/>
</dbReference>
<organism evidence="8 9">
    <name type="scientific">Nitrospirillum amazonense</name>
    <dbReference type="NCBI Taxonomy" id="28077"/>
    <lineage>
        <taxon>Bacteria</taxon>
        <taxon>Pseudomonadati</taxon>
        <taxon>Pseudomonadota</taxon>
        <taxon>Alphaproteobacteria</taxon>
        <taxon>Rhodospirillales</taxon>
        <taxon>Azospirillaceae</taxon>
        <taxon>Nitrospirillum</taxon>
    </lineage>
</organism>
<keyword evidence="3 8" id="KW-0489">Methyltransferase</keyword>
<dbReference type="InterPro" id="IPR029063">
    <property type="entry name" value="SAM-dependent_MTases_sf"/>
</dbReference>
<comment type="similarity">
    <text evidence="1">Belongs to the methyltransferase superfamily. L-isoaspartyl/D-aspartyl protein methyltransferase family.</text>
</comment>